<gene>
    <name evidence="2" type="ORF">PC9H_009006</name>
</gene>
<feature type="region of interest" description="Disordered" evidence="1">
    <location>
        <begin position="273"/>
        <end position="327"/>
    </location>
</feature>
<dbReference type="GeneID" id="59378824"/>
<protein>
    <submittedName>
        <fullName evidence="2">Uncharacterized protein</fullName>
    </submittedName>
</protein>
<evidence type="ECO:0000256" key="1">
    <source>
        <dbReference type="SAM" id="MobiDB-lite"/>
    </source>
</evidence>
<reference evidence="2" key="1">
    <citation type="submission" date="2019-07" db="EMBL/GenBank/DDBJ databases">
        <authorList>
            <person name="Palmer J.M."/>
        </authorList>
    </citation>
    <scope>NUCLEOTIDE SEQUENCE</scope>
    <source>
        <strain evidence="2">PC9</strain>
    </source>
</reference>
<dbReference type="Proteomes" id="UP000623687">
    <property type="component" value="Unassembled WGS sequence"/>
</dbReference>
<name>A0A8H6ZS83_PLEOS</name>
<proteinExistence type="predicted"/>
<feature type="compositionally biased region" description="Polar residues" evidence="1">
    <location>
        <begin position="66"/>
        <end position="87"/>
    </location>
</feature>
<dbReference type="VEuPathDB" id="FungiDB:PC9H_009006"/>
<feature type="region of interest" description="Disordered" evidence="1">
    <location>
        <begin position="66"/>
        <end position="123"/>
    </location>
</feature>
<feature type="compositionally biased region" description="Low complexity" evidence="1">
    <location>
        <begin position="293"/>
        <end position="321"/>
    </location>
</feature>
<keyword evidence="3" id="KW-1185">Reference proteome</keyword>
<feature type="compositionally biased region" description="Polar residues" evidence="1">
    <location>
        <begin position="280"/>
        <end position="292"/>
    </location>
</feature>
<dbReference type="RefSeq" id="XP_036629941.1">
    <property type="nucleotide sequence ID" value="XM_036778513.1"/>
</dbReference>
<organism evidence="2 3">
    <name type="scientific">Pleurotus ostreatus</name>
    <name type="common">Oyster mushroom</name>
    <name type="synonym">White-rot fungus</name>
    <dbReference type="NCBI Taxonomy" id="5322"/>
    <lineage>
        <taxon>Eukaryota</taxon>
        <taxon>Fungi</taxon>
        <taxon>Dikarya</taxon>
        <taxon>Basidiomycota</taxon>
        <taxon>Agaricomycotina</taxon>
        <taxon>Agaricomycetes</taxon>
        <taxon>Agaricomycetidae</taxon>
        <taxon>Agaricales</taxon>
        <taxon>Pleurotineae</taxon>
        <taxon>Pleurotaceae</taxon>
        <taxon>Pleurotus</taxon>
    </lineage>
</organism>
<evidence type="ECO:0000313" key="2">
    <source>
        <dbReference type="EMBL" id="KAF7426637.1"/>
    </source>
</evidence>
<evidence type="ECO:0000313" key="3">
    <source>
        <dbReference type="Proteomes" id="UP000623687"/>
    </source>
</evidence>
<dbReference type="OrthoDB" id="3270591at2759"/>
<sequence>MGSWSSTEAYAPARKGRKTATGLWNFMTAAFAEQGPRARADAFWLLTPTSSFSAHAFTISLPQANQFPPNPGASNAQPSGGFQTTEAWPQLLPQTPPPRPPSAFESEFGDPKSVPNLDDFYVPMSDRVDATPTRKRARIESNNALPPPTPRRAYFTAIRRGGGTRDMSCTEWSRACVELLGDIVDGARSTLGWTNDGDAVAEVLSVAKALKNTLREIDSMVSVDDDIFMSQPSAPAPAQDKGFDGFKSEIKDLFLSLEANLSSRISNVERRLGSVPLPSSVPNSTNITPTSRPQAPTPSSYASAAKSAPSSQPKPAQQPKAVGLAPASKSNTKFVVRFRGRLPPEAERKSSHVLFHALNHAFSNNAAARNDGLEILGAEWNRSGNIILTFPSHVNPNTVYNHINLLHPIVDHGLDEVIISHDTKWSKAVCSRVPSVGFDGHYWDSKALGVLLRRNPIIKSLKITQEPRFVSNPAEGLPPVAPVVFAFEDPDGSKLKELFKTPIFMDGRHTPVRPWREKPRLTQCDRCQGLGHTAKLCAKPHVCAKSHVNARLSVPTVRVNTGPQMAAARKSANSSLDLFPRWPLLRKWHCSPNDSHKTPLPHHTCRLMHEQPPPVENCAAQHSALLGAHPHYA</sequence>
<dbReference type="EMBL" id="JACETU010000006">
    <property type="protein sequence ID" value="KAF7426637.1"/>
    <property type="molecule type" value="Genomic_DNA"/>
</dbReference>
<accession>A0A8H6ZS83</accession>
<comment type="caution">
    <text evidence="2">The sequence shown here is derived from an EMBL/GenBank/DDBJ whole genome shotgun (WGS) entry which is preliminary data.</text>
</comment>
<dbReference type="AlphaFoldDB" id="A0A8H6ZS83"/>